<dbReference type="OrthoDB" id="4894058at2"/>
<comment type="caution">
    <text evidence="1">The sequence shown here is derived from an EMBL/GenBank/DDBJ whole genome shotgun (WGS) entry which is preliminary data.</text>
</comment>
<dbReference type="EMBL" id="WBMT01000019">
    <property type="protein sequence ID" value="KAB2343294.1"/>
    <property type="molecule type" value="Genomic_DNA"/>
</dbReference>
<organism evidence="1 2">
    <name type="scientific">Actinomadura rudentiformis</name>
    <dbReference type="NCBI Taxonomy" id="359158"/>
    <lineage>
        <taxon>Bacteria</taxon>
        <taxon>Bacillati</taxon>
        <taxon>Actinomycetota</taxon>
        <taxon>Actinomycetes</taxon>
        <taxon>Streptosporangiales</taxon>
        <taxon>Thermomonosporaceae</taxon>
        <taxon>Actinomadura</taxon>
    </lineage>
</organism>
<name>A0A6H9YU39_9ACTN</name>
<dbReference type="AlphaFoldDB" id="A0A6H9YU39"/>
<proteinExistence type="predicted"/>
<gene>
    <name evidence="1" type="ORF">F8566_34680</name>
</gene>
<evidence type="ECO:0000313" key="1">
    <source>
        <dbReference type="EMBL" id="KAB2343294.1"/>
    </source>
</evidence>
<dbReference type="RefSeq" id="WP_151566097.1">
    <property type="nucleotide sequence ID" value="NZ_WBMT01000019.1"/>
</dbReference>
<evidence type="ECO:0000313" key="2">
    <source>
        <dbReference type="Proteomes" id="UP000468735"/>
    </source>
</evidence>
<accession>A0A6H9YU39</accession>
<dbReference type="SUPFAM" id="SSF50939">
    <property type="entry name" value="Sialidases"/>
    <property type="match status" value="2"/>
</dbReference>
<protein>
    <submittedName>
        <fullName evidence="1">Uncharacterized protein</fullName>
    </submittedName>
</protein>
<dbReference type="InterPro" id="IPR036278">
    <property type="entry name" value="Sialidase_sf"/>
</dbReference>
<reference evidence="1 2" key="1">
    <citation type="submission" date="2019-09" db="EMBL/GenBank/DDBJ databases">
        <title>Actinomadura physcomitrii sp. nov., a novel actinomycete isolated from moss [Physcomitrium sphaericum (Ludw) Fuernr].</title>
        <authorList>
            <person name="Zhuang X."/>
            <person name="Liu C."/>
        </authorList>
    </citation>
    <scope>NUCLEOTIDE SEQUENCE [LARGE SCALE GENOMIC DNA]</scope>
    <source>
        <strain evidence="1 2">HMC1</strain>
    </source>
</reference>
<dbReference type="Proteomes" id="UP000468735">
    <property type="component" value="Unassembled WGS sequence"/>
</dbReference>
<sequence>MGKAGGRAVVWTSADGRSWERNDQVGAAFDRVASVGGVAVAHGTSSKKVTRKKKKRKVATTVQTQGYWRSADGGRTWAPVTIRQGEGSFGNAWGLVGGPGAFFVYRDGKRITGPKKRRKTERFSVVFGSADGTTWSPYGRVNGRIVRLGGSGAGLAALAGARLFRSKDGKAWQAAGETQGTVNGISVGEGGVPVVVGRRDEDPYLAVSGQAVDLKKVPDVVQPERSVAAIAAGSGMVAVGSSNREATVWSGGGWTRSGIGKGRLTDVAYGPKGWVAIGRTDREKALAVASPDGKAWAPVTVTGEGALGGVVSGAKGYVVVGVAGGAARTWRSTDLKKWTRSANLDKGTWMRDVVATSTGYVAVGGRQSAGGSRPAAWTSTDGVKWTAAPAPSLPSGLTAGVLAQVAVRGDRLVAMGSGGTAGQGFVGESADGGRTWRLAIPQGATTLTALTATAKGFVLAGVSGAPGNRNVALWTSPDGTAWQKTLAQGTGLDGPGDQRLTGMTGLGSELVAVGVTADHRGETPTLWRTMAP</sequence>
<keyword evidence="2" id="KW-1185">Reference proteome</keyword>